<reference evidence="1" key="1">
    <citation type="journal article" date="2019" name="Sci. Rep.">
        <title>Draft genome of Tanacetum cinerariifolium, the natural source of mosquito coil.</title>
        <authorList>
            <person name="Yamashiro T."/>
            <person name="Shiraishi A."/>
            <person name="Satake H."/>
            <person name="Nakayama K."/>
        </authorList>
    </citation>
    <scope>NUCLEOTIDE SEQUENCE</scope>
</reference>
<name>A0A6L2K3A0_TANCI</name>
<sequence>MRYVFLRDFPRVREFCEADPESVSRRSGWVRLYLDGIGGSGFPVSNPWSSHTLWISQMSWASNTSPVSSSVKVIEFWNPAWFGRECSGKVLGTGVMAGFAFPDDDAPSLKRFRPAMFKDSLGGCRRAAYLCRNNDKGNQEGEKLESLKIGDDLFACNTSLEIFYEEFNRMSKMDDDLFTYEVEISGLAKNPCDLNKEDDSEQQMTHGSGDYMDYDPSNVEFTEWLASKFYNHKTMDHYTKNALWIYWSRGDDEVELVLALKSRTKNVIGLQISRSYQSKWNLPRAYIVGNTLRYQDLEWYEALKDGKLKDRALKNKAIMEGMSDNDDEHIIMVGKYGTNMRMPSMNMKKERMKKNIETMKDVNYSITLIKKLWIPEIGFCIFFIYFAQDLAGKEIDKVGKVSIV</sequence>
<comment type="caution">
    <text evidence="1">The sequence shown here is derived from an EMBL/GenBank/DDBJ whole genome shotgun (WGS) entry which is preliminary data.</text>
</comment>
<dbReference type="EMBL" id="BKCJ010001712">
    <property type="protein sequence ID" value="GEU43469.1"/>
    <property type="molecule type" value="Genomic_DNA"/>
</dbReference>
<dbReference type="AlphaFoldDB" id="A0A6L2K3A0"/>
<proteinExistence type="predicted"/>
<accession>A0A6L2K3A0</accession>
<protein>
    <submittedName>
        <fullName evidence="1">Zf-BED domain-containing protein</fullName>
    </submittedName>
</protein>
<evidence type="ECO:0000313" key="1">
    <source>
        <dbReference type="EMBL" id="GEU43469.1"/>
    </source>
</evidence>
<gene>
    <name evidence="1" type="ORF">Tci_015447</name>
</gene>
<organism evidence="1">
    <name type="scientific">Tanacetum cinerariifolium</name>
    <name type="common">Dalmatian daisy</name>
    <name type="synonym">Chrysanthemum cinerariifolium</name>
    <dbReference type="NCBI Taxonomy" id="118510"/>
    <lineage>
        <taxon>Eukaryota</taxon>
        <taxon>Viridiplantae</taxon>
        <taxon>Streptophyta</taxon>
        <taxon>Embryophyta</taxon>
        <taxon>Tracheophyta</taxon>
        <taxon>Spermatophyta</taxon>
        <taxon>Magnoliopsida</taxon>
        <taxon>eudicotyledons</taxon>
        <taxon>Gunneridae</taxon>
        <taxon>Pentapetalae</taxon>
        <taxon>asterids</taxon>
        <taxon>campanulids</taxon>
        <taxon>Asterales</taxon>
        <taxon>Asteraceae</taxon>
        <taxon>Asteroideae</taxon>
        <taxon>Anthemideae</taxon>
        <taxon>Anthemidinae</taxon>
        <taxon>Tanacetum</taxon>
    </lineage>
</organism>